<evidence type="ECO:0000256" key="1">
    <source>
        <dbReference type="ARBA" id="ARBA00007689"/>
    </source>
</evidence>
<dbReference type="OrthoDB" id="7782105at2"/>
<dbReference type="InterPro" id="IPR011008">
    <property type="entry name" value="Dimeric_a/b-barrel"/>
</dbReference>
<dbReference type="Pfam" id="PF03795">
    <property type="entry name" value="YCII"/>
    <property type="match status" value="1"/>
</dbReference>
<comment type="caution">
    <text evidence="3">The sequence shown here is derived from an EMBL/GenBank/DDBJ whole genome shotgun (WGS) entry which is preliminary data.</text>
</comment>
<name>A0A4Y8SLW1_9SPHI</name>
<organism evidence="3 4">
    <name type="scientific">Mucilaginibacter psychrotolerans</name>
    <dbReference type="NCBI Taxonomy" id="1524096"/>
    <lineage>
        <taxon>Bacteria</taxon>
        <taxon>Pseudomonadati</taxon>
        <taxon>Bacteroidota</taxon>
        <taxon>Sphingobacteriia</taxon>
        <taxon>Sphingobacteriales</taxon>
        <taxon>Sphingobacteriaceae</taxon>
        <taxon>Mucilaginibacter</taxon>
    </lineage>
</organism>
<dbReference type="Proteomes" id="UP000297540">
    <property type="component" value="Unassembled WGS sequence"/>
</dbReference>
<evidence type="ECO:0000313" key="4">
    <source>
        <dbReference type="Proteomes" id="UP000297540"/>
    </source>
</evidence>
<protein>
    <submittedName>
        <fullName evidence="3">Transcription initiation protein</fullName>
    </submittedName>
</protein>
<dbReference type="AlphaFoldDB" id="A0A4Y8SLW1"/>
<dbReference type="InterPro" id="IPR005545">
    <property type="entry name" value="YCII"/>
</dbReference>
<dbReference type="SUPFAM" id="SSF54909">
    <property type="entry name" value="Dimeric alpha+beta barrel"/>
    <property type="match status" value="1"/>
</dbReference>
<evidence type="ECO:0000259" key="2">
    <source>
        <dbReference type="Pfam" id="PF03795"/>
    </source>
</evidence>
<sequence length="116" mass="12776">MKDFLLVYRSNFSPVPTSSPEEMQAMTKKWMDWIGSVAAQNKLTDRGNRLNAEARVVKPGHVVTDGPYMEIKEAIAGYSIIKTETIEEATEIAKGCPIFLVGGSVEVREIGVIMVS</sequence>
<dbReference type="Gene3D" id="3.30.70.1060">
    <property type="entry name" value="Dimeric alpha+beta barrel"/>
    <property type="match status" value="1"/>
</dbReference>
<keyword evidence="4" id="KW-1185">Reference proteome</keyword>
<comment type="similarity">
    <text evidence="1">Belongs to the YciI family.</text>
</comment>
<gene>
    <name evidence="3" type="ORF">E2R66_04070</name>
</gene>
<accession>A0A4Y8SLW1</accession>
<feature type="domain" description="YCII-related" evidence="2">
    <location>
        <begin position="21"/>
        <end position="110"/>
    </location>
</feature>
<dbReference type="PANTHER" id="PTHR35174">
    <property type="entry name" value="BLL7171 PROTEIN-RELATED"/>
    <property type="match status" value="1"/>
</dbReference>
<dbReference type="EMBL" id="SOZE01000003">
    <property type="protein sequence ID" value="TFF39557.1"/>
    <property type="molecule type" value="Genomic_DNA"/>
</dbReference>
<proteinExistence type="inferred from homology"/>
<dbReference type="RefSeq" id="WP_133226944.1">
    <property type="nucleotide sequence ID" value="NZ_SOZE01000003.1"/>
</dbReference>
<reference evidence="3 4" key="1">
    <citation type="journal article" date="2017" name="Int. J. Syst. Evol. Microbiol.">
        <title>Mucilaginibacterpsychrotolerans sp. nov., isolated from peatlands.</title>
        <authorList>
            <person name="Deng Y."/>
            <person name="Shen L."/>
            <person name="Xu B."/>
            <person name="Liu Y."/>
            <person name="Gu Z."/>
            <person name="Liu H."/>
            <person name="Zhou Y."/>
        </authorList>
    </citation>
    <scope>NUCLEOTIDE SEQUENCE [LARGE SCALE GENOMIC DNA]</scope>
    <source>
        <strain evidence="3 4">NH7-4</strain>
    </source>
</reference>
<evidence type="ECO:0000313" key="3">
    <source>
        <dbReference type="EMBL" id="TFF39557.1"/>
    </source>
</evidence>
<dbReference type="PANTHER" id="PTHR35174:SF1">
    <property type="entry name" value="BLL0086 PROTEIN"/>
    <property type="match status" value="1"/>
</dbReference>